<reference evidence="3" key="1">
    <citation type="submission" date="2020-05" db="EMBL/GenBank/DDBJ databases">
        <title>Nod-independent and nitrogen-fixing Bradyrhizobium aeschynomene sp. nov. isolated from nodules of Aeschynomene indica.</title>
        <authorList>
            <person name="Zhang Z."/>
        </authorList>
    </citation>
    <scope>NUCLEOTIDE SEQUENCE</scope>
    <source>
        <strain evidence="3">83012</strain>
    </source>
</reference>
<feature type="domain" description="Phosphogluconate dehydrogenase NAD-binding putative C-terminal" evidence="2">
    <location>
        <begin position="190"/>
        <end position="259"/>
    </location>
</feature>
<dbReference type="Pfam" id="PF03446">
    <property type="entry name" value="NAD_binding_2"/>
    <property type="match status" value="1"/>
</dbReference>
<sequence length="283" mass="29014">MPPSIAVIAPGAMGSAIAARLVEHGCKVLTSLEGRSRATQARAAASGMSAANDSEIVNADIILSIVPPGEAVALAEQLATTINRNRKKPVVVDCNAVNVETIRRIQDVVLSSGARLVDAAIIGLPPKPGTKGPAFYVSGEAATDIAVLGQLGLDVRVIDGPIGAASALKMSYAGINKGLTGLGAAMVLAATRAGAADALRDELALSLPHVQARLANALPDMLPKAYRWVAEMREIAGFLGEDHPAAQIYEGFAALFEHIAADVQGEGADAAQLVAFAESCKPN</sequence>
<dbReference type="SUPFAM" id="SSF48179">
    <property type="entry name" value="6-phosphogluconate dehydrogenase C-terminal domain-like"/>
    <property type="match status" value="1"/>
</dbReference>
<dbReference type="PANTHER" id="PTHR43580:SF2">
    <property type="entry name" value="CYTOKINE-LIKE NUCLEAR FACTOR N-PAC"/>
    <property type="match status" value="1"/>
</dbReference>
<dbReference type="InterPro" id="IPR051265">
    <property type="entry name" value="HIBADH-related_NP60_sf"/>
</dbReference>
<feature type="domain" description="6-phosphogluconate dehydrogenase NADP-binding" evidence="1">
    <location>
        <begin position="5"/>
        <end position="141"/>
    </location>
</feature>
<evidence type="ECO:0000259" key="1">
    <source>
        <dbReference type="Pfam" id="PF03446"/>
    </source>
</evidence>
<dbReference type="InterPro" id="IPR008927">
    <property type="entry name" value="6-PGluconate_DH-like_C_sf"/>
</dbReference>
<evidence type="ECO:0000259" key="2">
    <source>
        <dbReference type="Pfam" id="PF09130"/>
    </source>
</evidence>
<dbReference type="Proteomes" id="UP000886476">
    <property type="component" value="Unassembled WGS sequence"/>
</dbReference>
<proteinExistence type="predicted"/>
<dbReference type="Gene3D" id="1.10.1040.10">
    <property type="entry name" value="N-(1-d-carboxylethyl)-l-norvaline Dehydrogenase, domain 2"/>
    <property type="match status" value="1"/>
</dbReference>
<dbReference type="InterPro" id="IPR015814">
    <property type="entry name" value="Pgluconate_DH_NAD-bd_C"/>
</dbReference>
<keyword evidence="4" id="KW-1185">Reference proteome</keyword>
<evidence type="ECO:0000313" key="4">
    <source>
        <dbReference type="Proteomes" id="UP000886476"/>
    </source>
</evidence>
<dbReference type="PANTHER" id="PTHR43580">
    <property type="entry name" value="OXIDOREDUCTASE GLYR1-RELATED"/>
    <property type="match status" value="1"/>
</dbReference>
<dbReference type="InterPro" id="IPR006115">
    <property type="entry name" value="6PGDH_NADP-bd"/>
</dbReference>
<comment type="caution">
    <text evidence="3">The sequence shown here is derived from an EMBL/GenBank/DDBJ whole genome shotgun (WGS) entry which is preliminary data.</text>
</comment>
<dbReference type="RefSeq" id="WP_172108986.1">
    <property type="nucleotide sequence ID" value="NZ_JABFDN010000001.1"/>
</dbReference>
<gene>
    <name evidence="3" type="ORF">HL667_03440</name>
</gene>
<dbReference type="EMBL" id="JABFDN010000001">
    <property type="protein sequence ID" value="NPU64045.1"/>
    <property type="molecule type" value="Genomic_DNA"/>
</dbReference>
<dbReference type="Gene3D" id="3.40.50.720">
    <property type="entry name" value="NAD(P)-binding Rossmann-like Domain"/>
    <property type="match status" value="1"/>
</dbReference>
<accession>A0ABX2C8V3</accession>
<name>A0ABX2C8V3_9BRAD</name>
<organism evidence="3 4">
    <name type="scientific">Bradyrhizobium aeschynomenes</name>
    <dbReference type="NCBI Taxonomy" id="2734909"/>
    <lineage>
        <taxon>Bacteria</taxon>
        <taxon>Pseudomonadati</taxon>
        <taxon>Pseudomonadota</taxon>
        <taxon>Alphaproteobacteria</taxon>
        <taxon>Hyphomicrobiales</taxon>
        <taxon>Nitrobacteraceae</taxon>
        <taxon>Bradyrhizobium</taxon>
    </lineage>
</organism>
<dbReference type="InterPro" id="IPR013328">
    <property type="entry name" value="6PGD_dom2"/>
</dbReference>
<dbReference type="SUPFAM" id="SSF51735">
    <property type="entry name" value="NAD(P)-binding Rossmann-fold domains"/>
    <property type="match status" value="1"/>
</dbReference>
<protein>
    <submittedName>
        <fullName evidence="3">NAD(P)-dependent oxidoreductase</fullName>
    </submittedName>
</protein>
<dbReference type="InterPro" id="IPR036291">
    <property type="entry name" value="NAD(P)-bd_dom_sf"/>
</dbReference>
<dbReference type="Pfam" id="PF09130">
    <property type="entry name" value="DUF1932"/>
    <property type="match status" value="1"/>
</dbReference>
<evidence type="ECO:0000313" key="3">
    <source>
        <dbReference type="EMBL" id="NPU64045.1"/>
    </source>
</evidence>